<name>A0ABD2YKZ9_9GENT</name>
<dbReference type="EMBL" id="JBJUIK010000013">
    <property type="protein sequence ID" value="KAL3507653.1"/>
    <property type="molecule type" value="Genomic_DNA"/>
</dbReference>
<organism evidence="2 3">
    <name type="scientific">Cinchona calisaya</name>
    <dbReference type="NCBI Taxonomy" id="153742"/>
    <lineage>
        <taxon>Eukaryota</taxon>
        <taxon>Viridiplantae</taxon>
        <taxon>Streptophyta</taxon>
        <taxon>Embryophyta</taxon>
        <taxon>Tracheophyta</taxon>
        <taxon>Spermatophyta</taxon>
        <taxon>Magnoliopsida</taxon>
        <taxon>eudicotyledons</taxon>
        <taxon>Gunneridae</taxon>
        <taxon>Pentapetalae</taxon>
        <taxon>asterids</taxon>
        <taxon>lamiids</taxon>
        <taxon>Gentianales</taxon>
        <taxon>Rubiaceae</taxon>
        <taxon>Cinchonoideae</taxon>
        <taxon>Cinchoneae</taxon>
        <taxon>Cinchona</taxon>
    </lineage>
</organism>
<gene>
    <name evidence="2" type="ORF">ACH5RR_033035</name>
</gene>
<feature type="region of interest" description="Disordered" evidence="1">
    <location>
        <begin position="72"/>
        <end position="91"/>
    </location>
</feature>
<protein>
    <submittedName>
        <fullName evidence="2">Uncharacterized protein</fullName>
    </submittedName>
</protein>
<comment type="caution">
    <text evidence="2">The sequence shown here is derived from an EMBL/GenBank/DDBJ whole genome shotgun (WGS) entry which is preliminary data.</text>
</comment>
<proteinExistence type="predicted"/>
<evidence type="ECO:0000313" key="2">
    <source>
        <dbReference type="EMBL" id="KAL3507653.1"/>
    </source>
</evidence>
<feature type="compositionally biased region" description="Basic and acidic residues" evidence="1">
    <location>
        <begin position="72"/>
        <end position="89"/>
    </location>
</feature>
<dbReference type="AlphaFoldDB" id="A0ABD2YKZ9"/>
<evidence type="ECO:0000313" key="3">
    <source>
        <dbReference type="Proteomes" id="UP001630127"/>
    </source>
</evidence>
<reference evidence="2 3" key="1">
    <citation type="submission" date="2024-11" db="EMBL/GenBank/DDBJ databases">
        <title>A near-complete genome assembly of Cinchona calisaya.</title>
        <authorList>
            <person name="Lian D.C."/>
            <person name="Zhao X.W."/>
            <person name="Wei L."/>
        </authorList>
    </citation>
    <scope>NUCLEOTIDE SEQUENCE [LARGE SCALE GENOMIC DNA]</scope>
    <source>
        <tissue evidence="2">Nenye</tissue>
    </source>
</reference>
<accession>A0ABD2YKZ9</accession>
<keyword evidence="3" id="KW-1185">Reference proteome</keyword>
<dbReference type="Proteomes" id="UP001630127">
    <property type="component" value="Unassembled WGS sequence"/>
</dbReference>
<sequence>MKLPTPKEVSAKGQKRLIELLWSFKAKKKKIRNSIRVGMVEIEENFVVEEVFEPEENSVIEEVFEHHGEVFEEGNKTTDDGDVVGKDKEASDDEILNDEISDEEMEASDKQENAPNLGENILQFAFDDEHYVWVKDLATAKKVFNAVADIEYLVVIMSSPKCNMVLSKMRVVNVSLNPTMKYYSPLYGVEVDGDVGLNKLIFEGSRDDVMHLENVNDGDEVIEENEELKAVNVGLNLAIKCRNPSYGVEADGGEVLNKLLFEGIRDDVMHLENVNNGDKVIVKNEELSVSTSKLLATFNLVMKMSIKMTIFV</sequence>
<evidence type="ECO:0000256" key="1">
    <source>
        <dbReference type="SAM" id="MobiDB-lite"/>
    </source>
</evidence>